<dbReference type="InterPro" id="IPR050313">
    <property type="entry name" value="Carb_Metab_HTH_regulators"/>
</dbReference>
<name>A0A853BV26_9ACTN</name>
<feature type="region of interest" description="Disordered" evidence="2">
    <location>
        <begin position="1"/>
        <end position="40"/>
    </location>
</feature>
<evidence type="ECO:0000259" key="3">
    <source>
        <dbReference type="Pfam" id="PF00455"/>
    </source>
</evidence>
<protein>
    <submittedName>
        <fullName evidence="4">DeoR family fructose operon transcriptional repressor</fullName>
    </submittedName>
</protein>
<accession>A0A853BV26</accession>
<sequence length="219" mass="22027">MPGRTKVAGRKPAATANGHTAAAPASAAPRSTRGAQAAPAGTAGERIAAAAVAELPDHGVILLDAGPLAEDLARALPPGCDLTVVTNSMAVAVALMGREDVTVLLIGGRIRAGATATVCGGSSMPGLEGLRVDVAFMTAGGVDGRRGLTAADPVEAAAKRMMMRVSDRVVVLATDDHVGHVALARYGTMHDVNCLITDSACDTPAGRRVAVAVPRLTRV</sequence>
<organism evidence="4 5">
    <name type="scientific">Streptomonospora nanhaiensis</name>
    <dbReference type="NCBI Taxonomy" id="1323731"/>
    <lineage>
        <taxon>Bacteria</taxon>
        <taxon>Bacillati</taxon>
        <taxon>Actinomycetota</taxon>
        <taxon>Actinomycetes</taxon>
        <taxon>Streptosporangiales</taxon>
        <taxon>Nocardiopsidaceae</taxon>
        <taxon>Streptomonospora</taxon>
    </lineage>
</organism>
<proteinExistence type="predicted"/>
<evidence type="ECO:0000313" key="5">
    <source>
        <dbReference type="Proteomes" id="UP000575985"/>
    </source>
</evidence>
<gene>
    <name evidence="4" type="ORF">HNR12_004882</name>
</gene>
<dbReference type="PANTHER" id="PTHR30363">
    <property type="entry name" value="HTH-TYPE TRANSCRIPTIONAL REGULATOR SRLR-RELATED"/>
    <property type="match status" value="1"/>
</dbReference>
<dbReference type="EMBL" id="JACCFO010000001">
    <property type="protein sequence ID" value="NYI98605.1"/>
    <property type="molecule type" value="Genomic_DNA"/>
</dbReference>
<feature type="compositionally biased region" description="Low complexity" evidence="2">
    <location>
        <begin position="12"/>
        <end position="40"/>
    </location>
</feature>
<keyword evidence="5" id="KW-1185">Reference proteome</keyword>
<feature type="domain" description="DeoR-like transcriptional repressor C-terminal sensor" evidence="3">
    <location>
        <begin position="45"/>
        <end position="199"/>
    </location>
</feature>
<reference evidence="4 5" key="1">
    <citation type="submission" date="2020-07" db="EMBL/GenBank/DDBJ databases">
        <title>Sequencing the genomes of 1000 actinobacteria strains.</title>
        <authorList>
            <person name="Klenk H.-P."/>
        </authorList>
    </citation>
    <scope>NUCLEOTIDE SEQUENCE [LARGE SCALE GENOMIC DNA]</scope>
    <source>
        <strain evidence="4 5">DSM 45927</strain>
    </source>
</reference>
<dbReference type="Proteomes" id="UP000575985">
    <property type="component" value="Unassembled WGS sequence"/>
</dbReference>
<dbReference type="InterPro" id="IPR014036">
    <property type="entry name" value="DeoR-like_C"/>
</dbReference>
<evidence type="ECO:0000256" key="2">
    <source>
        <dbReference type="SAM" id="MobiDB-lite"/>
    </source>
</evidence>
<keyword evidence="1" id="KW-0678">Repressor</keyword>
<dbReference type="Pfam" id="PF00455">
    <property type="entry name" value="DeoRC"/>
    <property type="match status" value="1"/>
</dbReference>
<dbReference type="AlphaFoldDB" id="A0A853BV26"/>
<dbReference type="RefSeq" id="WP_179769723.1">
    <property type="nucleotide sequence ID" value="NZ_JACCFO010000001.1"/>
</dbReference>
<dbReference type="PANTHER" id="PTHR30363:SF4">
    <property type="entry name" value="GLYCEROL-3-PHOSPHATE REGULON REPRESSOR"/>
    <property type="match status" value="1"/>
</dbReference>
<evidence type="ECO:0000256" key="1">
    <source>
        <dbReference type="ARBA" id="ARBA00022491"/>
    </source>
</evidence>
<comment type="caution">
    <text evidence="4">The sequence shown here is derived from an EMBL/GenBank/DDBJ whole genome shotgun (WGS) entry which is preliminary data.</text>
</comment>
<dbReference type="SUPFAM" id="SSF100950">
    <property type="entry name" value="NagB/RpiA/CoA transferase-like"/>
    <property type="match status" value="1"/>
</dbReference>
<evidence type="ECO:0000313" key="4">
    <source>
        <dbReference type="EMBL" id="NYI98605.1"/>
    </source>
</evidence>
<dbReference type="SMART" id="SM01134">
    <property type="entry name" value="DeoRC"/>
    <property type="match status" value="1"/>
</dbReference>
<dbReference type="InterPro" id="IPR037171">
    <property type="entry name" value="NagB/RpiA_transferase-like"/>
</dbReference>